<feature type="transmembrane region" description="Helical" evidence="1">
    <location>
        <begin position="20"/>
        <end position="40"/>
    </location>
</feature>
<organism evidence="2 3">
    <name type="scientific">Candidatus Brevundimonas colombiensis</name>
    <dbReference type="NCBI Taxonomy" id="3121376"/>
    <lineage>
        <taxon>Bacteria</taxon>
        <taxon>Pseudomonadati</taxon>
        <taxon>Pseudomonadota</taxon>
        <taxon>Alphaproteobacteria</taxon>
        <taxon>Caulobacterales</taxon>
        <taxon>Caulobacteraceae</taxon>
        <taxon>Brevundimonas</taxon>
    </lineage>
</organism>
<keyword evidence="1" id="KW-0812">Transmembrane</keyword>
<protein>
    <submittedName>
        <fullName evidence="2">DUF1294 domain-containing protein</fullName>
    </submittedName>
</protein>
<accession>A0AAJ5X6X0</accession>
<evidence type="ECO:0000256" key="1">
    <source>
        <dbReference type="SAM" id="Phobius"/>
    </source>
</evidence>
<dbReference type="PIRSF" id="PIRSF002599">
    <property type="entry name" value="Cold_shock_A"/>
    <property type="match status" value="1"/>
</dbReference>
<dbReference type="Pfam" id="PF06961">
    <property type="entry name" value="DUF1294"/>
    <property type="match status" value="1"/>
</dbReference>
<gene>
    <name evidence="2" type="ORF">P0Y50_08340</name>
</gene>
<dbReference type="InterPro" id="IPR012156">
    <property type="entry name" value="Cold_shock_CspA"/>
</dbReference>
<feature type="transmembrane region" description="Helical" evidence="1">
    <location>
        <begin position="52"/>
        <end position="72"/>
    </location>
</feature>
<dbReference type="EMBL" id="CP119326">
    <property type="protein sequence ID" value="WEK41550.1"/>
    <property type="molecule type" value="Genomic_DNA"/>
</dbReference>
<keyword evidence="1" id="KW-1133">Transmembrane helix</keyword>
<dbReference type="AlphaFoldDB" id="A0AAJ5X6X0"/>
<reference evidence="2" key="1">
    <citation type="submission" date="2023-03" db="EMBL/GenBank/DDBJ databases">
        <title>Andean soil-derived lignocellulolytic bacterial consortium as a source of novel taxa and putative plastic-active enzymes.</title>
        <authorList>
            <person name="Diaz-Garcia L."/>
            <person name="Chuvochina M."/>
            <person name="Feuerriegel G."/>
            <person name="Bunk B."/>
            <person name="Sproer C."/>
            <person name="Streit W.R."/>
            <person name="Rodriguez L.M."/>
            <person name="Overmann J."/>
            <person name="Jimenez D.J."/>
        </authorList>
    </citation>
    <scope>NUCLEOTIDE SEQUENCE</scope>
    <source>
        <strain evidence="2">MAG 833</strain>
    </source>
</reference>
<proteinExistence type="predicted"/>
<name>A0AAJ5X6X0_9CAUL</name>
<dbReference type="InterPro" id="IPR010718">
    <property type="entry name" value="DUF1294"/>
</dbReference>
<dbReference type="Proteomes" id="UP001213664">
    <property type="component" value="Chromosome"/>
</dbReference>
<evidence type="ECO:0000313" key="3">
    <source>
        <dbReference type="Proteomes" id="UP001213664"/>
    </source>
</evidence>
<keyword evidence="1" id="KW-0472">Membrane</keyword>
<evidence type="ECO:0000313" key="2">
    <source>
        <dbReference type="EMBL" id="WEK41550.1"/>
    </source>
</evidence>
<dbReference type="GO" id="GO:0003676">
    <property type="term" value="F:nucleic acid binding"/>
    <property type="evidence" value="ECO:0007669"/>
    <property type="project" value="InterPro"/>
</dbReference>
<sequence>MAFAWDKRKARSGLWRTPESTLLLFGLIGGLGAWMGQHLMRHKTREEPFRTRFGVVVSLHLILLLAGAAWVVF</sequence>